<feature type="binding site" evidence="19">
    <location>
        <position position="317"/>
    </location>
    <ligand>
        <name>GTP</name>
        <dbReference type="ChEBI" id="CHEBI:37565"/>
    </ligand>
</feature>
<feature type="binding site" evidence="19">
    <location>
        <position position="28"/>
    </location>
    <ligand>
        <name>Mg(2+)</name>
        <dbReference type="ChEBI" id="CHEBI:18420"/>
        <label>1</label>
    </ligand>
</feature>
<comment type="caution">
    <text evidence="19">Lacks conserved residue(s) required for the propagation of feature annotation.</text>
</comment>
<keyword evidence="10 19" id="KW-0378">Hydrolase</keyword>
<feature type="binding site" evidence="19">
    <location>
        <begin position="252"/>
        <end position="256"/>
    </location>
    <ligand>
        <name>GTP</name>
        <dbReference type="ChEBI" id="CHEBI:37565"/>
    </ligand>
</feature>
<evidence type="ECO:0000256" key="5">
    <source>
        <dbReference type="ARBA" id="ARBA00004904"/>
    </source>
</evidence>
<keyword evidence="14 19" id="KW-0464">Manganese</keyword>
<dbReference type="EC" id="4.1.99.12" evidence="19"/>
<feature type="binding site" evidence="19">
    <location>
        <position position="273"/>
    </location>
    <ligand>
        <name>GTP</name>
        <dbReference type="ChEBI" id="CHEBI:37565"/>
    </ligand>
</feature>
<dbReference type="InterPro" id="IPR017945">
    <property type="entry name" value="DHBP_synth_RibB-like_a/b_dom"/>
</dbReference>
<keyword evidence="15 19" id="KW-0456">Lyase</keyword>
<organism evidence="21">
    <name type="scientific">uncultured Rubrobacteraceae bacterium</name>
    <dbReference type="NCBI Taxonomy" id="349277"/>
    <lineage>
        <taxon>Bacteria</taxon>
        <taxon>Bacillati</taxon>
        <taxon>Actinomycetota</taxon>
        <taxon>Rubrobacteria</taxon>
        <taxon>Rubrobacterales</taxon>
        <taxon>Rubrobacteraceae</taxon>
        <taxon>environmental samples</taxon>
    </lineage>
</organism>
<evidence type="ECO:0000256" key="6">
    <source>
        <dbReference type="ARBA" id="ARBA00005520"/>
    </source>
</evidence>
<feature type="binding site" evidence="19">
    <location>
        <position position="352"/>
    </location>
    <ligand>
        <name>GTP</name>
        <dbReference type="ChEBI" id="CHEBI:37565"/>
    </ligand>
</feature>
<comment type="catalytic activity">
    <reaction evidence="1 19">
        <text>D-ribulose 5-phosphate = (2S)-2-hydroxy-3-oxobutyl phosphate + formate + H(+)</text>
        <dbReference type="Rhea" id="RHEA:18457"/>
        <dbReference type="ChEBI" id="CHEBI:15378"/>
        <dbReference type="ChEBI" id="CHEBI:15740"/>
        <dbReference type="ChEBI" id="CHEBI:58121"/>
        <dbReference type="ChEBI" id="CHEBI:58830"/>
        <dbReference type="EC" id="4.1.99.12"/>
    </reaction>
</comment>
<dbReference type="UniPathway" id="UPA00275">
    <property type="reaction ID" value="UER00399"/>
</dbReference>
<evidence type="ECO:0000256" key="14">
    <source>
        <dbReference type="ARBA" id="ARBA00023211"/>
    </source>
</evidence>
<evidence type="ECO:0000256" key="3">
    <source>
        <dbReference type="ARBA" id="ARBA00002284"/>
    </source>
</evidence>
<dbReference type="SUPFAM" id="SSF55821">
    <property type="entry name" value="YrdC/RibB"/>
    <property type="match status" value="1"/>
</dbReference>
<dbReference type="HAMAP" id="MF_00179">
    <property type="entry name" value="RibA"/>
    <property type="match status" value="1"/>
</dbReference>
<evidence type="ECO:0000256" key="9">
    <source>
        <dbReference type="ARBA" id="ARBA00022741"/>
    </source>
</evidence>
<dbReference type="NCBIfam" id="NF001591">
    <property type="entry name" value="PRK00393.1"/>
    <property type="match status" value="1"/>
</dbReference>
<accession>A0A6J4QV72</accession>
<dbReference type="FunFam" id="3.90.870.10:FF:000001">
    <property type="entry name" value="Riboflavin biosynthesis protein RibBA"/>
    <property type="match status" value="1"/>
</dbReference>
<feature type="active site" description="Nucleophile; for GTP cyclohydrolase activity" evidence="19">
    <location>
        <position position="331"/>
    </location>
</feature>
<comment type="similarity">
    <text evidence="19">In the C-terminal section; belongs to the GTP cyclohydrolase II family.</text>
</comment>
<dbReference type="GO" id="GO:0000287">
    <property type="term" value="F:magnesium ion binding"/>
    <property type="evidence" value="ECO:0007669"/>
    <property type="project" value="UniProtKB-UniRule"/>
</dbReference>
<comment type="pathway">
    <text evidence="4 19">Cofactor biosynthesis; riboflavin biosynthesis; 5-amino-6-(D-ribitylamino)uracil from GTP: step 1/4.</text>
</comment>
<feature type="binding site" evidence="19">
    <location>
        <position position="270"/>
    </location>
    <ligand>
        <name>Zn(2+)</name>
        <dbReference type="ChEBI" id="CHEBI:29105"/>
        <note>catalytic</note>
    </ligand>
</feature>
<comment type="cofactor">
    <cofactor evidence="19">
        <name>Mg(2+)</name>
        <dbReference type="ChEBI" id="CHEBI:18420"/>
    </cofactor>
    <cofactor evidence="19">
        <name>Mn(2+)</name>
        <dbReference type="ChEBI" id="CHEBI:29035"/>
    </cofactor>
    <text evidence="19">Binds 2 divalent metal cations per subunit. Magnesium or manganese.</text>
</comment>
<keyword evidence="13 19" id="KW-0342">GTP-binding</keyword>
<comment type="pathway">
    <text evidence="5 19">Cofactor biosynthesis; riboflavin biosynthesis; 2-hydroxy-3-oxobutyl phosphate from D-ribulose 5-phosphate: step 1/1.</text>
</comment>
<dbReference type="SUPFAM" id="SSF142695">
    <property type="entry name" value="RibA-like"/>
    <property type="match status" value="1"/>
</dbReference>
<dbReference type="GO" id="GO:0030145">
    <property type="term" value="F:manganese ion binding"/>
    <property type="evidence" value="ECO:0007669"/>
    <property type="project" value="UniProtKB-UniRule"/>
</dbReference>
<dbReference type="NCBIfam" id="TIGR00506">
    <property type="entry name" value="ribB"/>
    <property type="match status" value="1"/>
</dbReference>
<keyword evidence="9 19" id="KW-0547">Nucleotide-binding</keyword>
<keyword evidence="7 19" id="KW-0686">Riboflavin biosynthesis</keyword>
<dbReference type="InterPro" id="IPR032677">
    <property type="entry name" value="GTP_cyclohydro_II"/>
</dbReference>
<keyword evidence="11 19" id="KW-0862">Zinc</keyword>
<dbReference type="PANTHER" id="PTHR21327:SF18">
    <property type="entry name" value="3,4-DIHYDROXY-2-BUTANONE 4-PHOSPHATE SYNTHASE"/>
    <property type="match status" value="1"/>
</dbReference>
<dbReference type="GO" id="GO:0005829">
    <property type="term" value="C:cytosol"/>
    <property type="evidence" value="ECO:0007669"/>
    <property type="project" value="TreeGrafter"/>
</dbReference>
<dbReference type="CDD" id="cd00641">
    <property type="entry name" value="GTP_cyclohydro2"/>
    <property type="match status" value="1"/>
</dbReference>
<keyword evidence="16 19" id="KW-0511">Multifunctional enzyme</keyword>
<dbReference type="InterPro" id="IPR000926">
    <property type="entry name" value="RibA"/>
</dbReference>
<evidence type="ECO:0000256" key="17">
    <source>
        <dbReference type="ARBA" id="ARBA00043932"/>
    </source>
</evidence>
<dbReference type="GO" id="GO:0009231">
    <property type="term" value="P:riboflavin biosynthetic process"/>
    <property type="evidence" value="ECO:0007669"/>
    <property type="project" value="UniProtKB-UniRule"/>
</dbReference>
<reference evidence="21" key="1">
    <citation type="submission" date="2020-02" db="EMBL/GenBank/DDBJ databases">
        <authorList>
            <person name="Meier V. D."/>
        </authorList>
    </citation>
    <scope>NUCLEOTIDE SEQUENCE</scope>
    <source>
        <strain evidence="21">AVDCRST_MAG02</strain>
    </source>
</reference>
<evidence type="ECO:0000256" key="13">
    <source>
        <dbReference type="ARBA" id="ARBA00023134"/>
    </source>
</evidence>
<comment type="catalytic activity">
    <reaction evidence="18 19">
        <text>GTP + 4 H2O = 2,5-diamino-6-hydroxy-4-(5-phosphoribosylamino)-pyrimidine + formate + 2 phosphate + 3 H(+)</text>
        <dbReference type="Rhea" id="RHEA:23704"/>
        <dbReference type="ChEBI" id="CHEBI:15377"/>
        <dbReference type="ChEBI" id="CHEBI:15378"/>
        <dbReference type="ChEBI" id="CHEBI:15740"/>
        <dbReference type="ChEBI" id="CHEBI:37565"/>
        <dbReference type="ChEBI" id="CHEBI:43474"/>
        <dbReference type="ChEBI" id="CHEBI:58614"/>
        <dbReference type="EC" id="3.5.4.25"/>
    </reaction>
</comment>
<dbReference type="Gene3D" id="3.40.50.10990">
    <property type="entry name" value="GTP cyclohydrolase II"/>
    <property type="match status" value="1"/>
</dbReference>
<evidence type="ECO:0000256" key="19">
    <source>
        <dbReference type="HAMAP-Rule" id="MF_01283"/>
    </source>
</evidence>
<comment type="function">
    <text evidence="3 19">Catalyzes the conversion of D-ribulose 5-phosphate to formate and 3,4-dihydroxy-2-butanone 4-phosphate.</text>
</comment>
<feature type="binding site" evidence="19">
    <location>
        <position position="357"/>
    </location>
    <ligand>
        <name>GTP</name>
        <dbReference type="ChEBI" id="CHEBI:37565"/>
    </ligand>
</feature>
<feature type="site" description="Essential for DHBP synthase activity" evidence="19">
    <location>
        <position position="126"/>
    </location>
</feature>
<dbReference type="InterPro" id="IPR036144">
    <property type="entry name" value="RibA-like_sf"/>
</dbReference>
<keyword evidence="8 19" id="KW-0479">Metal-binding</keyword>
<evidence type="ECO:0000259" key="20">
    <source>
        <dbReference type="Pfam" id="PF00925"/>
    </source>
</evidence>
<comment type="function">
    <text evidence="17 19">Catalyzes the conversion of GTP to 2,5-diamino-6-ribosylamino-4(3H)-pyrimidinone 5'-phosphate (DARP), formate and pyrophosphate.</text>
</comment>
<dbReference type="InterPro" id="IPR000422">
    <property type="entry name" value="DHBP_synthase_RibB"/>
</dbReference>
<dbReference type="EC" id="3.5.4.25" evidence="19"/>
<feature type="region of interest" description="DHBP synthase" evidence="19">
    <location>
        <begin position="1"/>
        <end position="201"/>
    </location>
</feature>
<feature type="binding site" evidence="19">
    <location>
        <position position="164"/>
    </location>
    <ligand>
        <name>D-ribulose 5-phosphate</name>
        <dbReference type="ChEBI" id="CHEBI:58121"/>
    </ligand>
</feature>
<dbReference type="HAMAP" id="MF_01283">
    <property type="entry name" value="RibBA"/>
    <property type="match status" value="1"/>
</dbReference>
<evidence type="ECO:0000256" key="7">
    <source>
        <dbReference type="ARBA" id="ARBA00022619"/>
    </source>
</evidence>
<feature type="region of interest" description="GTP cyclohydrolase II" evidence="19">
    <location>
        <begin position="202"/>
        <end position="400"/>
    </location>
</feature>
<proteinExistence type="inferred from homology"/>
<feature type="site" description="Essential for DHBP synthase activity" evidence="19">
    <location>
        <position position="164"/>
    </location>
</feature>
<name>A0A6J4QV72_9ACTN</name>
<evidence type="ECO:0000256" key="10">
    <source>
        <dbReference type="ARBA" id="ARBA00022801"/>
    </source>
</evidence>
<feature type="binding site" evidence="19">
    <location>
        <begin position="295"/>
        <end position="297"/>
    </location>
    <ligand>
        <name>GTP</name>
        <dbReference type="ChEBI" id="CHEBI:37565"/>
    </ligand>
</feature>
<evidence type="ECO:0000256" key="16">
    <source>
        <dbReference type="ARBA" id="ARBA00023268"/>
    </source>
</evidence>
<dbReference type="Gene3D" id="3.90.870.10">
    <property type="entry name" value="DHBP synthase"/>
    <property type="match status" value="1"/>
</dbReference>
<feature type="binding site" evidence="19">
    <location>
        <begin position="27"/>
        <end position="28"/>
    </location>
    <ligand>
        <name>D-ribulose 5-phosphate</name>
        <dbReference type="ChEBI" id="CHEBI:58121"/>
    </ligand>
</feature>
<dbReference type="PIRSF" id="PIRSF001259">
    <property type="entry name" value="RibA"/>
    <property type="match status" value="1"/>
</dbReference>
<protein>
    <recommendedName>
        <fullName evidence="19">Riboflavin biosynthesis protein RibBA</fullName>
    </recommendedName>
    <domain>
        <recommendedName>
            <fullName evidence="19">3,4-dihydroxy-2-butanone 4-phosphate synthase</fullName>
            <shortName evidence="19">DHBP synthase</shortName>
            <ecNumber evidence="19">4.1.99.12</ecNumber>
        </recommendedName>
    </domain>
    <domain>
        <recommendedName>
            <fullName evidence="19">GTP cyclohydrolase-2</fullName>
            <ecNumber evidence="19">3.5.4.25</ecNumber>
        </recommendedName>
        <alternativeName>
            <fullName evidence="19">GTP cyclohydrolase II</fullName>
        </alternativeName>
    </domain>
</protein>
<dbReference type="Pfam" id="PF00926">
    <property type="entry name" value="DHBP_synthase"/>
    <property type="match status" value="1"/>
</dbReference>
<dbReference type="GO" id="GO:0008270">
    <property type="term" value="F:zinc ion binding"/>
    <property type="evidence" value="ECO:0007669"/>
    <property type="project" value="UniProtKB-UniRule"/>
</dbReference>
<dbReference type="InterPro" id="IPR016299">
    <property type="entry name" value="Riboflavin_synth_RibBA"/>
</dbReference>
<evidence type="ECO:0000256" key="12">
    <source>
        <dbReference type="ARBA" id="ARBA00022842"/>
    </source>
</evidence>
<dbReference type="NCBIfam" id="TIGR00505">
    <property type="entry name" value="ribA"/>
    <property type="match status" value="1"/>
</dbReference>
<evidence type="ECO:0000256" key="2">
    <source>
        <dbReference type="ARBA" id="ARBA00001936"/>
    </source>
</evidence>
<feature type="domain" description="GTP cyclohydrolase II" evidence="20">
    <location>
        <begin position="209"/>
        <end position="373"/>
    </location>
</feature>
<feature type="binding site" evidence="19">
    <location>
        <position position="257"/>
    </location>
    <ligand>
        <name>Zn(2+)</name>
        <dbReference type="ChEBI" id="CHEBI:29105"/>
        <note>catalytic</note>
    </ligand>
</feature>
<feature type="active site" description="Proton acceptor; for GTP cyclohydrolase activity" evidence="19">
    <location>
        <position position="329"/>
    </location>
</feature>
<evidence type="ECO:0000256" key="15">
    <source>
        <dbReference type="ARBA" id="ARBA00023239"/>
    </source>
</evidence>
<dbReference type="Pfam" id="PF00925">
    <property type="entry name" value="GTP_cyclohydro2"/>
    <property type="match status" value="1"/>
</dbReference>
<dbReference type="PANTHER" id="PTHR21327">
    <property type="entry name" value="GTP CYCLOHYDROLASE II-RELATED"/>
    <property type="match status" value="1"/>
</dbReference>
<keyword evidence="12 19" id="KW-0460">Magnesium</keyword>
<dbReference type="EMBL" id="CADCVH010000017">
    <property type="protein sequence ID" value="CAA9447390.1"/>
    <property type="molecule type" value="Genomic_DNA"/>
</dbReference>
<dbReference type="GO" id="GO:0008686">
    <property type="term" value="F:3,4-dihydroxy-2-butanone-4-phosphate synthase activity"/>
    <property type="evidence" value="ECO:0007669"/>
    <property type="project" value="UniProtKB-UniRule"/>
</dbReference>
<dbReference type="GO" id="GO:0005525">
    <property type="term" value="F:GTP binding"/>
    <property type="evidence" value="ECO:0007669"/>
    <property type="project" value="UniProtKB-KW"/>
</dbReference>
<feature type="binding site" evidence="19">
    <location>
        <position position="28"/>
    </location>
    <ligand>
        <name>Mg(2+)</name>
        <dbReference type="ChEBI" id="CHEBI:18420"/>
        <label>2</label>
    </ligand>
</feature>
<dbReference type="NCBIfam" id="NF006803">
    <property type="entry name" value="PRK09311.1"/>
    <property type="match status" value="1"/>
</dbReference>
<feature type="binding site" evidence="19">
    <location>
        <position position="32"/>
    </location>
    <ligand>
        <name>D-ribulose 5-phosphate</name>
        <dbReference type="ChEBI" id="CHEBI:58121"/>
    </ligand>
</feature>
<sequence>MPFSSMEEILEDIKAGKMVIVCDDEDRENEGDLTMAAEFVTGDDINFMATHARGLICLPMAEELVDKLDIPQMTVHNSSRMGTGFTVSIEAREGITTGISAADRAHTCRVAVDDATGPEDLVMPGHVFPLRAKGGGVLQRAGQTEAAVDLARLAGLKPAGVICEIMKEDGTMARVPDLEKFSAEHDIKLVTTAQIIEYRHAYETQVKCAVETKLPTPYGEFRLKAYESEIDDLTHLALIMGEPEGKDDVLVRVHSACLTGDALHSLRCDCGEQLEAAMELVAREGEGVIAYMQQEGRGIGLLNKMKAYHLQDEGMDTVEANQKLGLAPDLRDYGTGAQILKDLDLKRIRLLTNNLTKVVGLRGFGLEITERVPLEMEPNGHNERYLKTKREKLNHVFDKI</sequence>
<dbReference type="GO" id="GO:0003935">
    <property type="term" value="F:GTP cyclohydrolase II activity"/>
    <property type="evidence" value="ECO:0007669"/>
    <property type="project" value="UniProtKB-UniRule"/>
</dbReference>
<evidence type="ECO:0000256" key="18">
    <source>
        <dbReference type="ARBA" id="ARBA00049295"/>
    </source>
</evidence>
<dbReference type="AlphaFoldDB" id="A0A6J4QV72"/>
<evidence type="ECO:0000256" key="8">
    <source>
        <dbReference type="ARBA" id="ARBA00022723"/>
    </source>
</evidence>
<comment type="cofactor">
    <cofactor evidence="2">
        <name>Mn(2+)</name>
        <dbReference type="ChEBI" id="CHEBI:29035"/>
    </cofactor>
</comment>
<evidence type="ECO:0000256" key="11">
    <source>
        <dbReference type="ARBA" id="ARBA00022833"/>
    </source>
</evidence>
<feature type="binding site" evidence="19">
    <location>
        <position position="268"/>
    </location>
    <ligand>
        <name>Zn(2+)</name>
        <dbReference type="ChEBI" id="CHEBI:29105"/>
        <note>catalytic</note>
    </ligand>
</feature>
<evidence type="ECO:0000256" key="4">
    <source>
        <dbReference type="ARBA" id="ARBA00004853"/>
    </source>
</evidence>
<evidence type="ECO:0000256" key="1">
    <source>
        <dbReference type="ARBA" id="ARBA00000141"/>
    </source>
</evidence>
<dbReference type="HAMAP" id="MF_00180">
    <property type="entry name" value="RibB"/>
    <property type="match status" value="1"/>
</dbReference>
<evidence type="ECO:0000313" key="21">
    <source>
        <dbReference type="EMBL" id="CAA9447390.1"/>
    </source>
</evidence>
<dbReference type="FunFam" id="3.40.50.10990:FF:000001">
    <property type="entry name" value="Riboflavin biosynthesis protein RibBA"/>
    <property type="match status" value="1"/>
</dbReference>
<comment type="cofactor">
    <cofactor evidence="19">
        <name>Zn(2+)</name>
        <dbReference type="ChEBI" id="CHEBI:29105"/>
    </cofactor>
    <text evidence="19">Binds 1 zinc ion per subunit.</text>
</comment>
<gene>
    <name evidence="19" type="primary">ribBA</name>
    <name evidence="21" type="ORF">AVDCRST_MAG02-531</name>
</gene>
<comment type="similarity">
    <text evidence="6 19">In the N-terminal section; belongs to the DHBP synthase family.</text>
</comment>